<feature type="region of interest" description="Disordered" evidence="1">
    <location>
        <begin position="30"/>
        <end position="56"/>
    </location>
</feature>
<keyword evidence="4" id="KW-1185">Reference proteome</keyword>
<organism evidence="3 4">
    <name type="scientific">Sphingomonas arvum</name>
    <dbReference type="NCBI Taxonomy" id="2992113"/>
    <lineage>
        <taxon>Bacteria</taxon>
        <taxon>Pseudomonadati</taxon>
        <taxon>Pseudomonadota</taxon>
        <taxon>Alphaproteobacteria</taxon>
        <taxon>Sphingomonadales</taxon>
        <taxon>Sphingomonadaceae</taxon>
        <taxon>Sphingomonas</taxon>
    </lineage>
</organism>
<accession>A0ABT3JGQ8</accession>
<evidence type="ECO:0000313" key="4">
    <source>
        <dbReference type="Proteomes" id="UP001526246"/>
    </source>
</evidence>
<name>A0ABT3JGQ8_9SPHN</name>
<evidence type="ECO:0000256" key="2">
    <source>
        <dbReference type="SAM" id="Phobius"/>
    </source>
</evidence>
<evidence type="ECO:0000256" key="1">
    <source>
        <dbReference type="SAM" id="MobiDB-lite"/>
    </source>
</evidence>
<reference evidence="3 4" key="1">
    <citation type="submission" date="2022-10" db="EMBL/GenBank/DDBJ databases">
        <title>Sphingomonas sp.</title>
        <authorList>
            <person name="Jin C."/>
        </authorList>
    </citation>
    <scope>NUCLEOTIDE SEQUENCE [LARGE SCALE GENOMIC DNA]</scope>
    <source>
        <strain evidence="3 4">BN140010</strain>
    </source>
</reference>
<feature type="transmembrane region" description="Helical" evidence="2">
    <location>
        <begin position="6"/>
        <end position="26"/>
    </location>
</feature>
<gene>
    <name evidence="3" type="ORF">OMW55_10650</name>
</gene>
<keyword evidence="2" id="KW-0472">Membrane</keyword>
<sequence length="56" mass="5617">MVYVIALLLWIAPAVLLGLALLWVCFGPGRKSQKADAEGGAEGAAAAAPRANAVPG</sequence>
<evidence type="ECO:0000313" key="3">
    <source>
        <dbReference type="EMBL" id="MCW3798260.1"/>
    </source>
</evidence>
<proteinExistence type="predicted"/>
<comment type="caution">
    <text evidence="3">The sequence shown here is derived from an EMBL/GenBank/DDBJ whole genome shotgun (WGS) entry which is preliminary data.</text>
</comment>
<protein>
    <submittedName>
        <fullName evidence="3">Uncharacterized protein</fullName>
    </submittedName>
</protein>
<dbReference type="Proteomes" id="UP001526246">
    <property type="component" value="Unassembled WGS sequence"/>
</dbReference>
<dbReference type="RefSeq" id="WP_264883018.1">
    <property type="nucleotide sequence ID" value="NZ_JAPDOB010000002.1"/>
</dbReference>
<keyword evidence="2" id="KW-0812">Transmembrane</keyword>
<feature type="compositionally biased region" description="Low complexity" evidence="1">
    <location>
        <begin position="43"/>
        <end position="56"/>
    </location>
</feature>
<keyword evidence="2" id="KW-1133">Transmembrane helix</keyword>
<dbReference type="EMBL" id="JAPDOB010000002">
    <property type="protein sequence ID" value="MCW3798260.1"/>
    <property type="molecule type" value="Genomic_DNA"/>
</dbReference>